<dbReference type="EMBL" id="JAWDGP010005267">
    <property type="protein sequence ID" value="KAK3758557.1"/>
    <property type="molecule type" value="Genomic_DNA"/>
</dbReference>
<evidence type="ECO:0000313" key="1">
    <source>
        <dbReference type="EMBL" id="KAK3758557.1"/>
    </source>
</evidence>
<gene>
    <name evidence="1" type="ORF">RRG08_050997</name>
</gene>
<reference evidence="1" key="1">
    <citation type="journal article" date="2023" name="G3 (Bethesda)">
        <title>A reference genome for the long-term kleptoplast-retaining sea slug Elysia crispata morphotype clarki.</title>
        <authorList>
            <person name="Eastman K.E."/>
            <person name="Pendleton A.L."/>
            <person name="Shaikh M.A."/>
            <person name="Suttiyut T."/>
            <person name="Ogas R."/>
            <person name="Tomko P."/>
            <person name="Gavelis G."/>
            <person name="Widhalm J.R."/>
            <person name="Wisecaver J.H."/>
        </authorList>
    </citation>
    <scope>NUCLEOTIDE SEQUENCE</scope>
    <source>
        <strain evidence="1">ECLA1</strain>
    </source>
</reference>
<evidence type="ECO:0000313" key="2">
    <source>
        <dbReference type="Proteomes" id="UP001283361"/>
    </source>
</evidence>
<name>A0AAE0YWY1_9GAST</name>
<protein>
    <submittedName>
        <fullName evidence="1">Uncharacterized protein</fullName>
    </submittedName>
</protein>
<proteinExistence type="predicted"/>
<sequence>MDYWLETGRCENWGGQRWTIGWRQCLGTGKCADLLVLDTGECVDLLVLDTGLPKVLWGLWVLEIGLQRAPSRAFAEHFLTKHCSSGVSGDHQLDQLDTVGLSSCLKGKAAD</sequence>
<keyword evidence="2" id="KW-1185">Reference proteome</keyword>
<dbReference type="Proteomes" id="UP001283361">
    <property type="component" value="Unassembled WGS sequence"/>
</dbReference>
<organism evidence="1 2">
    <name type="scientific">Elysia crispata</name>
    <name type="common">lettuce slug</name>
    <dbReference type="NCBI Taxonomy" id="231223"/>
    <lineage>
        <taxon>Eukaryota</taxon>
        <taxon>Metazoa</taxon>
        <taxon>Spiralia</taxon>
        <taxon>Lophotrochozoa</taxon>
        <taxon>Mollusca</taxon>
        <taxon>Gastropoda</taxon>
        <taxon>Heterobranchia</taxon>
        <taxon>Euthyneura</taxon>
        <taxon>Panpulmonata</taxon>
        <taxon>Sacoglossa</taxon>
        <taxon>Placobranchoidea</taxon>
        <taxon>Plakobranchidae</taxon>
        <taxon>Elysia</taxon>
    </lineage>
</organism>
<dbReference type="AlphaFoldDB" id="A0AAE0YWY1"/>
<comment type="caution">
    <text evidence="1">The sequence shown here is derived from an EMBL/GenBank/DDBJ whole genome shotgun (WGS) entry which is preliminary data.</text>
</comment>
<accession>A0AAE0YWY1</accession>